<dbReference type="InterPro" id="IPR050362">
    <property type="entry name" value="Cation-dep_OMT"/>
</dbReference>
<reference evidence="5" key="1">
    <citation type="submission" date="2014-05" db="EMBL/GenBank/DDBJ databases">
        <title>The transcriptome of the halophilic microalga Tetraselmis sp. GSL018 isolated from the Great Salt Lake, Utah.</title>
        <authorList>
            <person name="Jinkerson R.E."/>
            <person name="D'Adamo S."/>
            <person name="Posewitz M.C."/>
        </authorList>
    </citation>
    <scope>NUCLEOTIDE SEQUENCE</scope>
    <source>
        <strain evidence="5">GSL018</strain>
    </source>
</reference>
<dbReference type="GO" id="GO:0008757">
    <property type="term" value="F:S-adenosylmethionine-dependent methyltransferase activity"/>
    <property type="evidence" value="ECO:0007669"/>
    <property type="project" value="TreeGrafter"/>
</dbReference>
<keyword evidence="3" id="KW-0949">S-adenosyl-L-methionine</keyword>
<name>A0A061SE34_9CHLO</name>
<dbReference type="Gene3D" id="3.40.50.150">
    <property type="entry name" value="Vaccinia Virus protein VP39"/>
    <property type="match status" value="1"/>
</dbReference>
<evidence type="ECO:0000256" key="2">
    <source>
        <dbReference type="ARBA" id="ARBA00022679"/>
    </source>
</evidence>
<gene>
    <name evidence="5" type="ORF">TSPGSL018_3383</name>
</gene>
<organism evidence="5">
    <name type="scientific">Tetraselmis sp. GSL018</name>
    <dbReference type="NCBI Taxonomy" id="582737"/>
    <lineage>
        <taxon>Eukaryota</taxon>
        <taxon>Viridiplantae</taxon>
        <taxon>Chlorophyta</taxon>
        <taxon>core chlorophytes</taxon>
        <taxon>Chlorodendrophyceae</taxon>
        <taxon>Chlorodendrales</taxon>
        <taxon>Chlorodendraceae</taxon>
        <taxon>Tetraselmis</taxon>
    </lineage>
</organism>
<evidence type="ECO:0000313" key="5">
    <source>
        <dbReference type="EMBL" id="JAC83427.1"/>
    </source>
</evidence>
<proteinExistence type="inferred from homology"/>
<dbReference type="PROSITE" id="PS51682">
    <property type="entry name" value="SAM_OMT_I"/>
    <property type="match status" value="1"/>
</dbReference>
<dbReference type="SUPFAM" id="SSF53335">
    <property type="entry name" value="S-adenosyl-L-methionine-dependent methyltransferases"/>
    <property type="match status" value="1"/>
</dbReference>
<keyword evidence="2" id="KW-0808">Transferase</keyword>
<dbReference type="Pfam" id="PF01596">
    <property type="entry name" value="Methyltransf_3"/>
    <property type="match status" value="1"/>
</dbReference>
<accession>A0A061SE34</accession>
<evidence type="ECO:0000256" key="4">
    <source>
        <dbReference type="ARBA" id="ARBA00023453"/>
    </source>
</evidence>
<dbReference type="EMBL" id="GBEZ01001555">
    <property type="protein sequence ID" value="JAC83427.1"/>
    <property type="molecule type" value="Transcribed_RNA"/>
</dbReference>
<dbReference type="GO" id="GO:0032259">
    <property type="term" value="P:methylation"/>
    <property type="evidence" value="ECO:0007669"/>
    <property type="project" value="UniProtKB-KW"/>
</dbReference>
<protein>
    <submittedName>
        <fullName evidence="5">Tricin synthase 1-like</fullName>
    </submittedName>
</protein>
<dbReference type="InterPro" id="IPR029063">
    <property type="entry name" value="SAM-dependent_MTases_sf"/>
</dbReference>
<sequence length="83" mass="9432">MAFIDANKRGYIKYYELSHKLVRPGGLIIADNVLFYGKVGDPAATDRYTQALRDFNDHILRDDRVSLSMVPIGDGMALCRKRQ</sequence>
<dbReference type="InterPro" id="IPR002935">
    <property type="entry name" value="SAM_O-MeTrfase"/>
</dbReference>
<dbReference type="PANTHER" id="PTHR10509:SF14">
    <property type="entry name" value="CAFFEOYL-COA O-METHYLTRANSFERASE 3-RELATED"/>
    <property type="match status" value="1"/>
</dbReference>
<evidence type="ECO:0000256" key="3">
    <source>
        <dbReference type="ARBA" id="ARBA00022691"/>
    </source>
</evidence>
<evidence type="ECO:0000256" key="1">
    <source>
        <dbReference type="ARBA" id="ARBA00022603"/>
    </source>
</evidence>
<dbReference type="GO" id="GO:0008171">
    <property type="term" value="F:O-methyltransferase activity"/>
    <property type="evidence" value="ECO:0007669"/>
    <property type="project" value="InterPro"/>
</dbReference>
<dbReference type="AlphaFoldDB" id="A0A061SE34"/>
<comment type="similarity">
    <text evidence="4">Belongs to the class I-like SAM-binding methyltransferase superfamily. Cation-dependent O-methyltransferase family.</text>
</comment>
<keyword evidence="1" id="KW-0489">Methyltransferase</keyword>
<dbReference type="PANTHER" id="PTHR10509">
    <property type="entry name" value="O-METHYLTRANSFERASE-RELATED"/>
    <property type="match status" value="1"/>
</dbReference>